<dbReference type="PANTHER" id="PTHR38767">
    <property type="entry name" value="DNA POLYMERASE III SUBUNIT CHI"/>
    <property type="match status" value="1"/>
</dbReference>
<comment type="caution">
    <text evidence="1">The sequence shown here is derived from an EMBL/GenBank/DDBJ whole genome shotgun (WGS) entry which is preliminary data.</text>
</comment>
<reference evidence="1 2" key="1">
    <citation type="submission" date="2022-05" db="EMBL/GenBank/DDBJ databases">
        <authorList>
            <person name="Park J.-S."/>
        </authorList>
    </citation>
    <scope>NUCLEOTIDE SEQUENCE [LARGE SCALE GENOMIC DNA]</scope>
    <source>
        <strain evidence="1 2">2012CJ34-2</strain>
    </source>
</reference>
<evidence type="ECO:0000313" key="1">
    <source>
        <dbReference type="EMBL" id="MCL6269055.1"/>
    </source>
</evidence>
<name>A0ABT0PCF3_9GAMM</name>
<dbReference type="SUPFAM" id="SSF102400">
    <property type="entry name" value="DNA polymerase III chi subunit"/>
    <property type="match status" value="1"/>
</dbReference>
<dbReference type="InterPro" id="IPR007459">
    <property type="entry name" value="DNA_pol3_chi"/>
</dbReference>
<dbReference type="Gene3D" id="3.40.50.10110">
    <property type="entry name" value="DNA polymerase III subunit chi"/>
    <property type="match status" value="1"/>
</dbReference>
<dbReference type="Pfam" id="PF04364">
    <property type="entry name" value="DNA_pol3_chi"/>
    <property type="match status" value="1"/>
</dbReference>
<evidence type="ECO:0000313" key="2">
    <source>
        <dbReference type="Proteomes" id="UP001203338"/>
    </source>
</evidence>
<dbReference type="InterPro" id="IPR036768">
    <property type="entry name" value="PolIII_chi_sf"/>
</dbReference>
<organism evidence="1 2">
    <name type="scientific">Parendozoicomonas callyspongiae</name>
    <dbReference type="NCBI Taxonomy" id="2942213"/>
    <lineage>
        <taxon>Bacteria</taxon>
        <taxon>Pseudomonadati</taxon>
        <taxon>Pseudomonadota</taxon>
        <taxon>Gammaproteobacteria</taxon>
        <taxon>Oceanospirillales</taxon>
        <taxon>Endozoicomonadaceae</taxon>
        <taxon>Parendozoicomonas</taxon>
    </lineage>
</organism>
<accession>A0ABT0PCF3</accession>
<dbReference type="Proteomes" id="UP001203338">
    <property type="component" value="Unassembled WGS sequence"/>
</dbReference>
<sequence length="147" mass="16749">MTQQVSFYILAEETPETRALFACRLAEKAWRNGVHAHIHTAGEEDTKALDSLLWSFREDSFLPHKVVENNSEVQEPVTLGHSENQLKGRKGLLINLGDEIPNTLDSYSRIAEVVVQEESILKLARTRFRQYRGRGLDPQHQKVGRPS</sequence>
<keyword evidence="2" id="KW-1185">Reference proteome</keyword>
<protein>
    <submittedName>
        <fullName evidence="1">DNA polymerase III subunit chi</fullName>
    </submittedName>
</protein>
<gene>
    <name evidence="1" type="ORF">M3P05_03750</name>
</gene>
<dbReference type="PANTHER" id="PTHR38767:SF1">
    <property type="entry name" value="DNA POLYMERASE III SUBUNIT CHI"/>
    <property type="match status" value="1"/>
</dbReference>
<dbReference type="RefSeq" id="WP_249697883.1">
    <property type="nucleotide sequence ID" value="NZ_JAMFLX010000003.1"/>
</dbReference>
<dbReference type="EMBL" id="JAMFLX010000003">
    <property type="protein sequence ID" value="MCL6269055.1"/>
    <property type="molecule type" value="Genomic_DNA"/>
</dbReference>
<proteinExistence type="predicted"/>